<dbReference type="EMBL" id="CAJJDN010000061">
    <property type="protein sequence ID" value="CAD8093673.1"/>
    <property type="molecule type" value="Genomic_DNA"/>
</dbReference>
<keyword evidence="2 4" id="KW-0863">Zinc-finger</keyword>
<dbReference type="Proteomes" id="UP000692954">
    <property type="component" value="Unassembled WGS sequence"/>
</dbReference>
<accession>A0A8S1NW10</accession>
<feature type="transmembrane region" description="Helical" evidence="5">
    <location>
        <begin position="52"/>
        <end position="73"/>
    </location>
</feature>
<evidence type="ECO:0000256" key="2">
    <source>
        <dbReference type="ARBA" id="ARBA00022771"/>
    </source>
</evidence>
<keyword evidence="5" id="KW-1133">Transmembrane helix</keyword>
<dbReference type="InterPro" id="IPR001841">
    <property type="entry name" value="Znf_RING"/>
</dbReference>
<dbReference type="GO" id="GO:0061630">
    <property type="term" value="F:ubiquitin protein ligase activity"/>
    <property type="evidence" value="ECO:0007669"/>
    <property type="project" value="TreeGrafter"/>
</dbReference>
<keyword evidence="5" id="KW-0812">Transmembrane</keyword>
<name>A0A8S1NW10_9CILI</name>
<evidence type="ECO:0000256" key="5">
    <source>
        <dbReference type="SAM" id="Phobius"/>
    </source>
</evidence>
<comment type="caution">
    <text evidence="7">The sequence shown here is derived from an EMBL/GenBank/DDBJ whole genome shotgun (WGS) entry which is preliminary data.</text>
</comment>
<dbReference type="AlphaFoldDB" id="A0A8S1NW10"/>
<keyword evidence="5" id="KW-0472">Membrane</keyword>
<organism evidence="7 8">
    <name type="scientific">Paramecium sonneborni</name>
    <dbReference type="NCBI Taxonomy" id="65129"/>
    <lineage>
        <taxon>Eukaryota</taxon>
        <taxon>Sar</taxon>
        <taxon>Alveolata</taxon>
        <taxon>Ciliophora</taxon>
        <taxon>Intramacronucleata</taxon>
        <taxon>Oligohymenophorea</taxon>
        <taxon>Peniculida</taxon>
        <taxon>Parameciidae</taxon>
        <taxon>Paramecium</taxon>
    </lineage>
</organism>
<keyword evidence="8" id="KW-1185">Reference proteome</keyword>
<evidence type="ECO:0000256" key="1">
    <source>
        <dbReference type="ARBA" id="ARBA00022723"/>
    </source>
</evidence>
<reference evidence="7" key="1">
    <citation type="submission" date="2021-01" db="EMBL/GenBank/DDBJ databases">
        <authorList>
            <consortium name="Genoscope - CEA"/>
            <person name="William W."/>
        </authorList>
    </citation>
    <scope>NUCLEOTIDE SEQUENCE</scope>
</reference>
<dbReference type="GO" id="GO:0005634">
    <property type="term" value="C:nucleus"/>
    <property type="evidence" value="ECO:0007669"/>
    <property type="project" value="TreeGrafter"/>
</dbReference>
<evidence type="ECO:0000313" key="8">
    <source>
        <dbReference type="Proteomes" id="UP000692954"/>
    </source>
</evidence>
<evidence type="ECO:0000256" key="4">
    <source>
        <dbReference type="PROSITE-ProRule" id="PRU00175"/>
    </source>
</evidence>
<dbReference type="PANTHER" id="PTHR45931:SF3">
    <property type="entry name" value="RING ZINC FINGER-CONTAINING PROTEIN"/>
    <property type="match status" value="1"/>
</dbReference>
<dbReference type="InterPro" id="IPR051834">
    <property type="entry name" value="RING_finger_E3_ligase"/>
</dbReference>
<proteinExistence type="predicted"/>
<keyword evidence="3" id="KW-0862">Zinc</keyword>
<dbReference type="PROSITE" id="PS50089">
    <property type="entry name" value="ZF_RING_2"/>
    <property type="match status" value="1"/>
</dbReference>
<gene>
    <name evidence="7" type="ORF">PSON_ATCC_30995.1.T0610104</name>
</gene>
<dbReference type="GO" id="GO:0006511">
    <property type="term" value="P:ubiquitin-dependent protein catabolic process"/>
    <property type="evidence" value="ECO:0007669"/>
    <property type="project" value="TreeGrafter"/>
</dbReference>
<dbReference type="OrthoDB" id="287874at2759"/>
<evidence type="ECO:0000259" key="6">
    <source>
        <dbReference type="PROSITE" id="PS50089"/>
    </source>
</evidence>
<protein>
    <recommendedName>
        <fullName evidence="6">RING-type domain-containing protein</fullName>
    </recommendedName>
</protein>
<evidence type="ECO:0000313" key="7">
    <source>
        <dbReference type="EMBL" id="CAD8093673.1"/>
    </source>
</evidence>
<dbReference type="Pfam" id="PF13639">
    <property type="entry name" value="zf-RING_2"/>
    <property type="match status" value="1"/>
</dbReference>
<dbReference type="GO" id="GO:0008270">
    <property type="term" value="F:zinc ion binding"/>
    <property type="evidence" value="ECO:0007669"/>
    <property type="project" value="UniProtKB-KW"/>
</dbReference>
<dbReference type="PANTHER" id="PTHR45931">
    <property type="entry name" value="SI:CH211-59O9.10"/>
    <property type="match status" value="1"/>
</dbReference>
<feature type="domain" description="RING-type" evidence="6">
    <location>
        <begin position="259"/>
        <end position="302"/>
    </location>
</feature>
<feature type="transmembrane region" description="Helical" evidence="5">
    <location>
        <begin position="85"/>
        <end position="109"/>
    </location>
</feature>
<keyword evidence="1" id="KW-0479">Metal-binding</keyword>
<feature type="transmembrane region" description="Helical" evidence="5">
    <location>
        <begin position="202"/>
        <end position="220"/>
    </location>
</feature>
<evidence type="ECO:0000256" key="3">
    <source>
        <dbReference type="ARBA" id="ARBA00022833"/>
    </source>
</evidence>
<sequence length="308" mass="36056">MQQVAPEEQEINQQIMSNIQLQNQIDQSDLLIQQALRTNQIIIVFKSLRNEAIFQLIISFLELFLLILALGLLPSTCKKTTIPELFISALVTNALQAFQMLYLLLIIYYDLVKINRNQSENQLPYSEYSYCNKKYLSDAISDYHGCYKFTKYMTFILDCVVFLFGQVEFYKNLYGECEIGNSEFEFTWGVAFTFLIMRYIRIGIPILIIVIYLIILPFVYCCNRHNLKKQNIFGASQENIGKLKVEMVGQDKISEDNECVICLQEFIEGEQFVRLDCHSDHVYHKLCISDWLKARSECPKCRQHVKFE</sequence>